<dbReference type="EC" id="1.16.3.1" evidence="10"/>
<reference evidence="13" key="1">
    <citation type="journal article" date="2019" name="Plant Biotechnol. J.">
        <title>Genome sequencing of the Australian wild diploid species Gossypium australe highlights disease resistance and delayed gland morphogenesis.</title>
        <authorList>
            <person name="Cai Y."/>
            <person name="Cai X."/>
            <person name="Wang Q."/>
            <person name="Wang P."/>
            <person name="Zhang Y."/>
            <person name="Cai C."/>
            <person name="Xu Y."/>
            <person name="Wang K."/>
            <person name="Zhou Z."/>
            <person name="Wang C."/>
            <person name="Geng S."/>
            <person name="Li B."/>
            <person name="Dong Q."/>
            <person name="Hou Y."/>
            <person name="Wang H."/>
            <person name="Ai P."/>
            <person name="Liu Z."/>
            <person name="Yi F."/>
            <person name="Sun M."/>
            <person name="An G."/>
            <person name="Cheng J."/>
            <person name="Zhang Y."/>
            <person name="Shi Q."/>
            <person name="Xie Y."/>
            <person name="Shi X."/>
            <person name="Chang Y."/>
            <person name="Huang F."/>
            <person name="Chen Y."/>
            <person name="Hong S."/>
            <person name="Mi L."/>
            <person name="Sun Q."/>
            <person name="Zhang L."/>
            <person name="Zhou B."/>
            <person name="Peng R."/>
            <person name="Zhang X."/>
            <person name="Liu F."/>
        </authorList>
    </citation>
    <scope>NUCLEOTIDE SEQUENCE [LARGE SCALE GENOMIC DNA]</scope>
    <source>
        <strain evidence="13">cv. PA1801</strain>
    </source>
</reference>
<evidence type="ECO:0000256" key="8">
    <source>
        <dbReference type="ARBA" id="ARBA00047990"/>
    </source>
</evidence>
<comment type="function">
    <text evidence="6">Stores iron in a soluble, non-toxic, readily available form. Important for iron homeostasis. Has ferroxidase activity. Iron is taken up in the ferrous form and deposited as ferric hydroxides after oxidation.</text>
</comment>
<comment type="similarity">
    <text evidence="1 10">Belongs to the ferritin family.</text>
</comment>
<keyword evidence="13" id="KW-1185">Reference proteome</keyword>
<feature type="domain" description="Ferritin-like diiron" evidence="11">
    <location>
        <begin position="89"/>
        <end position="215"/>
    </location>
</feature>
<dbReference type="InterPro" id="IPR008331">
    <property type="entry name" value="Ferritin_DPS_dom"/>
</dbReference>
<dbReference type="Pfam" id="PF00210">
    <property type="entry name" value="Ferritin"/>
    <property type="match status" value="1"/>
</dbReference>
<comment type="function">
    <text evidence="10">Stores iron in a soluble, non-toxic, readily available form. Important for iron homeostasis. Iron is taken up in the ferrous form and deposited as ferric hydroxides after oxidation.</text>
</comment>
<dbReference type="GO" id="GO:0006826">
    <property type="term" value="P:iron ion transport"/>
    <property type="evidence" value="ECO:0007669"/>
    <property type="project" value="InterPro"/>
</dbReference>
<evidence type="ECO:0000256" key="4">
    <source>
        <dbReference type="ARBA" id="ARBA00022946"/>
    </source>
</evidence>
<gene>
    <name evidence="12" type="ORF">EPI10_018077</name>
</gene>
<dbReference type="PROSITE" id="PS00204">
    <property type="entry name" value="FERRITIN_2"/>
    <property type="match status" value="1"/>
</dbReference>
<dbReference type="InterPro" id="IPR001519">
    <property type="entry name" value="Ferritin"/>
</dbReference>
<dbReference type="PANTHER" id="PTHR11431">
    <property type="entry name" value="FERRITIN"/>
    <property type="match status" value="1"/>
</dbReference>
<dbReference type="Gene3D" id="1.20.1260.10">
    <property type="match status" value="2"/>
</dbReference>
<evidence type="ECO:0000256" key="7">
    <source>
        <dbReference type="ARBA" id="ARBA00026060"/>
    </source>
</evidence>
<proteinExistence type="inferred from homology"/>
<feature type="binding site" evidence="9">
    <location>
        <position position="197"/>
    </location>
    <ligand>
        <name>Fe cation</name>
        <dbReference type="ChEBI" id="CHEBI:24875"/>
        <label>1</label>
    </ligand>
</feature>
<evidence type="ECO:0000259" key="11">
    <source>
        <dbReference type="PROSITE" id="PS50905"/>
    </source>
</evidence>
<dbReference type="Proteomes" id="UP000325315">
    <property type="component" value="Unassembled WGS sequence"/>
</dbReference>
<feature type="binding site" evidence="9">
    <location>
        <position position="106"/>
    </location>
    <ligand>
        <name>Fe cation</name>
        <dbReference type="ChEBI" id="CHEBI:24875"/>
        <label>1</label>
    </ligand>
</feature>
<dbReference type="PANTHER" id="PTHR11431:SF123">
    <property type="entry name" value="FERRITIN"/>
    <property type="match status" value="1"/>
</dbReference>
<dbReference type="SUPFAM" id="SSF47240">
    <property type="entry name" value="Ferritin-like"/>
    <property type="match status" value="1"/>
</dbReference>
<feature type="binding site" evidence="9">
    <location>
        <position position="159"/>
    </location>
    <ligand>
        <name>Fe cation</name>
        <dbReference type="ChEBI" id="CHEBI:24875"/>
        <label>1</label>
    </ligand>
</feature>
<evidence type="ECO:0000256" key="3">
    <source>
        <dbReference type="ARBA" id="ARBA00022723"/>
    </source>
</evidence>
<dbReference type="InterPro" id="IPR014034">
    <property type="entry name" value="Ferritin_CS"/>
</dbReference>
<protein>
    <recommendedName>
        <fullName evidence="10">Ferritin</fullName>
        <ecNumber evidence="10">1.16.3.1</ecNumber>
    </recommendedName>
</protein>
<dbReference type="InterPro" id="IPR009040">
    <property type="entry name" value="Ferritin-like_diiron"/>
</dbReference>
<evidence type="ECO:0000256" key="1">
    <source>
        <dbReference type="ARBA" id="ARBA00007513"/>
    </source>
</evidence>
<keyword evidence="4" id="KW-0809">Transit peptide</keyword>
<dbReference type="GO" id="GO:0008198">
    <property type="term" value="F:ferrous iron binding"/>
    <property type="evidence" value="ECO:0007669"/>
    <property type="project" value="TreeGrafter"/>
</dbReference>
<dbReference type="AlphaFoldDB" id="A0A5B6UE20"/>
<dbReference type="PROSITE" id="PS50905">
    <property type="entry name" value="FERRITIN_LIKE"/>
    <property type="match status" value="1"/>
</dbReference>
<comment type="caution">
    <text evidence="12">The sequence shown here is derived from an EMBL/GenBank/DDBJ whole genome shotgun (WGS) entry which is preliminary data.</text>
</comment>
<name>A0A5B6UE20_9ROSI</name>
<keyword evidence="10" id="KW-0560">Oxidoreductase</keyword>
<dbReference type="GO" id="GO:0008199">
    <property type="term" value="F:ferric iron binding"/>
    <property type="evidence" value="ECO:0007669"/>
    <property type="project" value="InterPro"/>
</dbReference>
<evidence type="ECO:0000256" key="9">
    <source>
        <dbReference type="PIRSR" id="PIRSR601519-1"/>
    </source>
</evidence>
<dbReference type="GO" id="GO:0005737">
    <property type="term" value="C:cytoplasm"/>
    <property type="evidence" value="ECO:0007669"/>
    <property type="project" value="TreeGrafter"/>
</dbReference>
<accession>A0A5B6UE20</accession>
<sequence length="232" mass="25518">MLLRPVSSLCVQAKQGDNLICSLKGSPVTSSSSSALSFLSRKHGRALGVYASIGANNNALTGVVFQPFEEVKKEELDIPIAPHLSLARQKYADACEAAINEQINVEYNVSYVYHSLYAYFDRDNVALKGLAKEADGISEFDHAEKGDALYAMELALSLEKLTNEKLLCLHDVTLIVAVQNNDAQMADFIEGEFLAEQVEAIKKISDYVSQLRRVGKGHGVWHFDQMLLHEGA</sequence>
<keyword evidence="5 9" id="KW-0408">Iron</keyword>
<evidence type="ECO:0000256" key="5">
    <source>
        <dbReference type="ARBA" id="ARBA00023004"/>
    </source>
</evidence>
<dbReference type="InterPro" id="IPR009078">
    <property type="entry name" value="Ferritin-like_SF"/>
</dbReference>
<dbReference type="EMBL" id="SMMG02000012">
    <property type="protein sequence ID" value="KAA3455006.1"/>
    <property type="molecule type" value="Genomic_DNA"/>
</dbReference>
<evidence type="ECO:0000256" key="6">
    <source>
        <dbReference type="ARBA" id="ARBA00025111"/>
    </source>
</evidence>
<organism evidence="12 13">
    <name type="scientific">Gossypium australe</name>
    <dbReference type="NCBI Taxonomy" id="47621"/>
    <lineage>
        <taxon>Eukaryota</taxon>
        <taxon>Viridiplantae</taxon>
        <taxon>Streptophyta</taxon>
        <taxon>Embryophyta</taxon>
        <taxon>Tracheophyta</taxon>
        <taxon>Spermatophyta</taxon>
        <taxon>Magnoliopsida</taxon>
        <taxon>eudicotyledons</taxon>
        <taxon>Gunneridae</taxon>
        <taxon>Pentapetalae</taxon>
        <taxon>rosids</taxon>
        <taxon>malvids</taxon>
        <taxon>Malvales</taxon>
        <taxon>Malvaceae</taxon>
        <taxon>Malvoideae</taxon>
        <taxon>Gossypium</taxon>
    </lineage>
</organism>
<keyword evidence="3 9" id="KW-0479">Metal-binding</keyword>
<evidence type="ECO:0000256" key="10">
    <source>
        <dbReference type="RuleBase" id="RU361145"/>
    </source>
</evidence>
<evidence type="ECO:0000313" key="13">
    <source>
        <dbReference type="Proteomes" id="UP000325315"/>
    </source>
</evidence>
<dbReference type="InterPro" id="IPR012347">
    <property type="entry name" value="Ferritin-like"/>
</dbReference>
<evidence type="ECO:0000313" key="12">
    <source>
        <dbReference type="EMBL" id="KAA3455006.1"/>
    </source>
</evidence>
<dbReference type="OrthoDB" id="186462at2759"/>
<dbReference type="CDD" id="cd01056">
    <property type="entry name" value="Euk_Ferritin"/>
    <property type="match status" value="1"/>
</dbReference>
<comment type="catalytic activity">
    <reaction evidence="8 10">
        <text>4 Fe(2+) + O2 + 4 H(+) = 4 Fe(3+) + 2 H2O</text>
        <dbReference type="Rhea" id="RHEA:11148"/>
        <dbReference type="ChEBI" id="CHEBI:15377"/>
        <dbReference type="ChEBI" id="CHEBI:15378"/>
        <dbReference type="ChEBI" id="CHEBI:15379"/>
        <dbReference type="ChEBI" id="CHEBI:29033"/>
        <dbReference type="ChEBI" id="CHEBI:29034"/>
        <dbReference type="EC" id="1.16.3.1"/>
    </reaction>
</comment>
<keyword evidence="2 10" id="KW-0409">Iron storage</keyword>
<evidence type="ECO:0000256" key="2">
    <source>
        <dbReference type="ARBA" id="ARBA00022434"/>
    </source>
</evidence>
<dbReference type="GO" id="GO:0006879">
    <property type="term" value="P:intracellular iron ion homeostasis"/>
    <property type="evidence" value="ECO:0007669"/>
    <property type="project" value="UniProtKB-KW"/>
</dbReference>
<comment type="subunit">
    <text evidence="7">Oligomer of 24 subunits. There are two types of subunits: L (light) chain and H (heavy) chain. The major chain can be light or heavy, depending on the species and tissue type. The functional molecule forms a roughly spherical shell with a diameter of 12 nm and contains a central cavity into which the insoluble mineral iron core is deposited.</text>
</comment>
<dbReference type="GO" id="GO:0004322">
    <property type="term" value="F:ferroxidase activity"/>
    <property type="evidence" value="ECO:0007669"/>
    <property type="project" value="UniProtKB-EC"/>
</dbReference>